<evidence type="ECO:0000256" key="3">
    <source>
        <dbReference type="ARBA" id="ARBA00022692"/>
    </source>
</evidence>
<accession>A0A3A4NNH4</accession>
<feature type="transmembrane region" description="Helical" evidence="6">
    <location>
        <begin position="286"/>
        <end position="310"/>
    </location>
</feature>
<dbReference type="Pfam" id="PF12704">
    <property type="entry name" value="MacB_PCD"/>
    <property type="match status" value="1"/>
</dbReference>
<organism evidence="9 10">
    <name type="scientific">Abyssobacteria bacterium (strain SURF_5)</name>
    <dbReference type="NCBI Taxonomy" id="2093360"/>
    <lineage>
        <taxon>Bacteria</taxon>
        <taxon>Pseudomonadati</taxon>
        <taxon>Candidatus Hydrogenedentota</taxon>
        <taxon>Candidatus Abyssobacteria</taxon>
    </lineage>
</organism>
<proteinExistence type="predicted"/>
<keyword evidence="3 6" id="KW-0812">Transmembrane</keyword>
<comment type="subcellular location">
    <subcellularLocation>
        <location evidence="1">Cell membrane</location>
        <topology evidence="1">Multi-pass membrane protein</topology>
    </subcellularLocation>
</comment>
<dbReference type="InterPro" id="IPR025857">
    <property type="entry name" value="MacB_PCD"/>
</dbReference>
<feature type="domain" description="ABC3 transporter permease C-terminal" evidence="7">
    <location>
        <begin position="289"/>
        <end position="405"/>
    </location>
</feature>
<keyword evidence="4 6" id="KW-1133">Transmembrane helix</keyword>
<evidence type="ECO:0000259" key="7">
    <source>
        <dbReference type="Pfam" id="PF02687"/>
    </source>
</evidence>
<dbReference type="EMBL" id="QZKU01000061">
    <property type="protein sequence ID" value="RJP22133.1"/>
    <property type="molecule type" value="Genomic_DNA"/>
</dbReference>
<feature type="transmembrane region" description="Helical" evidence="6">
    <location>
        <begin position="20"/>
        <end position="38"/>
    </location>
</feature>
<evidence type="ECO:0000256" key="1">
    <source>
        <dbReference type="ARBA" id="ARBA00004651"/>
    </source>
</evidence>
<sequence length="416" mass="45303">MSFWKIVLKSLRQHWLSSSLAIVAIALGISLLVCVSSLREQTYRNFTRVGLGVDAILGPKGSPLQVVLNGLYHLEDMPGKIRWNYYEAVAQHPLVTQAIPFCVGHSYGGFRVNAIDDRFFTEFEYEDGKRFSFSPSRGGWGRPFSSSMEAVAGAEAARELGIRPGDQFNPVCGISENDPVHVHDFITFVGAMAPTGTPYDRAVYIPLLTFYGLAGHPEETAVMGEDETHREISGAYLKMKRIRSGIIHPGIQDLKFEINQGKEAQFVVPNEILPRLFKIIGWVDKVLAAIAVLVTVMASAFLFVSLYNALQQRRRDIALMRSLGAHRRTVFGLVITEAAVITLIAAVAGMIAGHGLVAIGAHFIKVETGVRLSGLYVSSAEAWILPVGLLLGALTGLVPALQAYAVNAAKNLSPIS</sequence>
<dbReference type="PANTHER" id="PTHR43738:SF2">
    <property type="entry name" value="ABC TRANSPORTER PERMEASE"/>
    <property type="match status" value="1"/>
</dbReference>
<feature type="domain" description="MacB-like periplasmic core" evidence="8">
    <location>
        <begin position="18"/>
        <end position="211"/>
    </location>
</feature>
<keyword evidence="5 6" id="KW-0472">Membrane</keyword>
<feature type="transmembrane region" description="Helical" evidence="6">
    <location>
        <begin position="330"/>
        <end position="363"/>
    </location>
</feature>
<feature type="transmembrane region" description="Helical" evidence="6">
    <location>
        <begin position="383"/>
        <end position="406"/>
    </location>
</feature>
<protein>
    <submittedName>
        <fullName evidence="9">ABC transporter permease</fullName>
    </submittedName>
</protein>
<dbReference type="GO" id="GO:0005886">
    <property type="term" value="C:plasma membrane"/>
    <property type="evidence" value="ECO:0007669"/>
    <property type="project" value="UniProtKB-SubCell"/>
</dbReference>
<dbReference type="InterPro" id="IPR003838">
    <property type="entry name" value="ABC3_permease_C"/>
</dbReference>
<gene>
    <name evidence="9" type="ORF">C4520_08745</name>
</gene>
<dbReference type="Pfam" id="PF02687">
    <property type="entry name" value="FtsX"/>
    <property type="match status" value="1"/>
</dbReference>
<keyword evidence="2" id="KW-1003">Cell membrane</keyword>
<evidence type="ECO:0000256" key="4">
    <source>
        <dbReference type="ARBA" id="ARBA00022989"/>
    </source>
</evidence>
<evidence type="ECO:0000256" key="2">
    <source>
        <dbReference type="ARBA" id="ARBA00022475"/>
    </source>
</evidence>
<name>A0A3A4NNH4_ABYX5</name>
<evidence type="ECO:0000256" key="5">
    <source>
        <dbReference type="ARBA" id="ARBA00023136"/>
    </source>
</evidence>
<dbReference type="InterPro" id="IPR051125">
    <property type="entry name" value="ABC-4/HrtB_transporter"/>
</dbReference>
<evidence type="ECO:0000256" key="6">
    <source>
        <dbReference type="SAM" id="Phobius"/>
    </source>
</evidence>
<dbReference type="Proteomes" id="UP000265882">
    <property type="component" value="Unassembled WGS sequence"/>
</dbReference>
<evidence type="ECO:0000259" key="8">
    <source>
        <dbReference type="Pfam" id="PF12704"/>
    </source>
</evidence>
<dbReference type="AlphaFoldDB" id="A0A3A4NNH4"/>
<comment type="caution">
    <text evidence="9">The sequence shown here is derived from an EMBL/GenBank/DDBJ whole genome shotgun (WGS) entry which is preliminary data.</text>
</comment>
<evidence type="ECO:0000313" key="9">
    <source>
        <dbReference type="EMBL" id="RJP22133.1"/>
    </source>
</evidence>
<evidence type="ECO:0000313" key="10">
    <source>
        <dbReference type="Proteomes" id="UP000265882"/>
    </source>
</evidence>
<reference evidence="9 10" key="1">
    <citation type="journal article" date="2017" name="ISME J.">
        <title>Energy and carbon metabolisms in a deep terrestrial subsurface fluid microbial community.</title>
        <authorList>
            <person name="Momper L."/>
            <person name="Jungbluth S.P."/>
            <person name="Lee M.D."/>
            <person name="Amend J.P."/>
        </authorList>
    </citation>
    <scope>NUCLEOTIDE SEQUENCE [LARGE SCALE GENOMIC DNA]</scope>
    <source>
        <strain evidence="9">SURF_5</strain>
    </source>
</reference>
<dbReference type="PANTHER" id="PTHR43738">
    <property type="entry name" value="ABC TRANSPORTER, MEMBRANE PROTEIN"/>
    <property type="match status" value="1"/>
</dbReference>